<comment type="caution">
    <text evidence="1">The sequence shown here is derived from an EMBL/GenBank/DDBJ whole genome shotgun (WGS) entry which is preliminary data.</text>
</comment>
<protein>
    <recommendedName>
        <fullName evidence="3">Cellulose-binding protein</fullName>
    </recommendedName>
</protein>
<dbReference type="AlphaFoldDB" id="A0A841IUX8"/>
<evidence type="ECO:0000313" key="2">
    <source>
        <dbReference type="Proteomes" id="UP000552700"/>
    </source>
</evidence>
<evidence type="ECO:0000313" key="1">
    <source>
        <dbReference type="EMBL" id="MBB6122483.1"/>
    </source>
</evidence>
<sequence length="560" mass="61015">MLIAAISIAVIGTGYAEVTTSQSSTMARTIVAIPVSFATFLSMMLGGSGSVTLNPSKPTPVVQNPPVLTPTPAPKPAGVGMQLGVNVNAQSYWSGQRSFSNLLYASTWALAETKKGIYFEAMPAERLDASGNVKFLNPGDYGIKLITPPPALRFGKPVNIRCTFLGKGELSAGNGPVNNVVTQSNGVTFTWHPVAGADPTAYIEPIHLRVVATDPSNPVRRLDCRETTASPDAIFDPAFIASFAPYRVVRFMEWQGVNSNNKVTWATRATVNTENLSGPDGPPLEYLVALANQANVDPWFSISWNADDDYVRRYATYVRDNVDPSHKIYVELSNEVWNGQFPVYRQAATEGLAAKLAGDEFKAAMLRYAQKTTSFMKIWTEVFAQQPNRIVRVVSSQNANPWVAEQILSFPGTADYVDALATAPYFGHDAFNGANATAQDLGALFASLKTSMDAAFTSSQGNADLAAKYKKRFIAYEAGQHLVSNTDERHLVMNRDPRMGEMYARYLAAWKARFNDVMMLYSDTGSYSRYGAFPMMEYPGQPLAQAPKAAAVKTFASTLK</sequence>
<proteinExistence type="predicted"/>
<reference evidence="1 2" key="1">
    <citation type="submission" date="2020-08" db="EMBL/GenBank/DDBJ databases">
        <title>Genomic Encyclopedia of Type Strains, Phase IV (KMG-IV): sequencing the most valuable type-strain genomes for metagenomic binning, comparative biology and taxonomic classification.</title>
        <authorList>
            <person name="Goeker M."/>
        </authorList>
    </citation>
    <scope>NUCLEOTIDE SEQUENCE [LARGE SCALE GENOMIC DNA]</scope>
    <source>
        <strain evidence="1 2">DSM 102255</strain>
    </source>
</reference>
<dbReference type="Proteomes" id="UP000552700">
    <property type="component" value="Unassembled WGS sequence"/>
</dbReference>
<gene>
    <name evidence="1" type="ORF">FHS92_000190</name>
</gene>
<dbReference type="EMBL" id="JACIJP010000001">
    <property type="protein sequence ID" value="MBB6122483.1"/>
    <property type="molecule type" value="Genomic_DNA"/>
</dbReference>
<evidence type="ECO:0008006" key="3">
    <source>
        <dbReference type="Google" id="ProtNLM"/>
    </source>
</evidence>
<accession>A0A841IUX8</accession>
<organism evidence="1 2">
    <name type="scientific">Sphingobium subterraneum</name>
    <dbReference type="NCBI Taxonomy" id="627688"/>
    <lineage>
        <taxon>Bacteria</taxon>
        <taxon>Pseudomonadati</taxon>
        <taxon>Pseudomonadota</taxon>
        <taxon>Alphaproteobacteria</taxon>
        <taxon>Sphingomonadales</taxon>
        <taxon>Sphingomonadaceae</taxon>
        <taxon>Sphingobium</taxon>
    </lineage>
</organism>
<keyword evidence="2" id="KW-1185">Reference proteome</keyword>
<name>A0A841IUX8_9SPHN</name>